<protein>
    <submittedName>
        <fullName evidence="3">O-succinylbenzoic acid--CoA ligase</fullName>
    </submittedName>
</protein>
<dbReference type="PANTHER" id="PTHR43201:SF8">
    <property type="entry name" value="ACYL-COA SYNTHETASE FAMILY MEMBER 3"/>
    <property type="match status" value="1"/>
</dbReference>
<dbReference type="Proteomes" id="UP000198790">
    <property type="component" value="Unassembled WGS sequence"/>
</dbReference>
<reference evidence="3 4" key="1">
    <citation type="submission" date="2016-10" db="EMBL/GenBank/DDBJ databases">
        <authorList>
            <person name="de Groot N.N."/>
        </authorList>
    </citation>
    <scope>NUCLEOTIDE SEQUENCE [LARGE SCALE GENOMIC DNA]</scope>
    <source>
        <strain evidence="3 4">DSM 23399</strain>
    </source>
</reference>
<evidence type="ECO:0000313" key="4">
    <source>
        <dbReference type="Proteomes" id="UP000198790"/>
    </source>
</evidence>
<dbReference type="InterPro" id="IPR045851">
    <property type="entry name" value="AMP-bd_C_sf"/>
</dbReference>
<dbReference type="Gene3D" id="3.40.50.12780">
    <property type="entry name" value="N-terminal domain of ligase-like"/>
    <property type="match status" value="1"/>
</dbReference>
<dbReference type="InterPro" id="IPR042099">
    <property type="entry name" value="ANL_N_sf"/>
</dbReference>
<name>A0A1I1B726_9BACT</name>
<evidence type="ECO:0000256" key="1">
    <source>
        <dbReference type="ARBA" id="ARBA00006432"/>
    </source>
</evidence>
<keyword evidence="3" id="KW-0436">Ligase</keyword>
<sequence>MFQLTFGKHIFQTKEDFELDSPGFPDYASAAILFCKDWHSGKESFVQQTSGSTGTPKKIEISRAQMIASAKATQTFFQTDKETSLLCCLDPSYIAGKMMLVRALVWQSTIQLIEPTSNPLLDLNVIPDFVAMVPLQVEACLQDKATAQKLQKVKQLIIGGAPISSGLKNQLIATGIQAYQTYGMTETVSHIALAKIQPGESTYKMLPGVEFGVDRRKALWVKSAASNNEVVQTNDLVEFIEQDSFRWLGRADFVINSGGVKLHPELLEARAEQLIHTFYPNSAFFFFGMKDEKLGEKLCLVIEHQDSLINENQLLAKLKLEMEKYEVPKNIFVIPEFTRTSNGKVNRPKTVEKL</sequence>
<gene>
    <name evidence="3" type="ORF">SAMN04489723_11189</name>
</gene>
<evidence type="ECO:0000259" key="2">
    <source>
        <dbReference type="Pfam" id="PF00501"/>
    </source>
</evidence>
<dbReference type="Pfam" id="PF00501">
    <property type="entry name" value="AMP-binding"/>
    <property type="match status" value="1"/>
</dbReference>
<dbReference type="PROSITE" id="PS00455">
    <property type="entry name" value="AMP_BINDING"/>
    <property type="match status" value="1"/>
</dbReference>
<dbReference type="InterPro" id="IPR020845">
    <property type="entry name" value="AMP-binding_CS"/>
</dbReference>
<feature type="domain" description="AMP-dependent synthetase/ligase" evidence="2">
    <location>
        <begin position="45"/>
        <end position="198"/>
    </location>
</feature>
<keyword evidence="4" id="KW-1185">Reference proteome</keyword>
<dbReference type="AlphaFoldDB" id="A0A1I1B726"/>
<accession>A0A1I1B726</accession>
<dbReference type="GO" id="GO:0031956">
    <property type="term" value="F:medium-chain fatty acid-CoA ligase activity"/>
    <property type="evidence" value="ECO:0007669"/>
    <property type="project" value="TreeGrafter"/>
</dbReference>
<dbReference type="OrthoDB" id="8870348at2"/>
<dbReference type="RefSeq" id="WP_092898781.1">
    <property type="nucleotide sequence ID" value="NZ_FOKK01000011.1"/>
</dbReference>
<dbReference type="InterPro" id="IPR000873">
    <property type="entry name" value="AMP-dep_synth/lig_dom"/>
</dbReference>
<comment type="similarity">
    <text evidence="1">Belongs to the ATP-dependent AMP-binding enzyme family.</text>
</comment>
<organism evidence="3 4">
    <name type="scientific">Algoriphagus aquimarinus</name>
    <dbReference type="NCBI Taxonomy" id="237018"/>
    <lineage>
        <taxon>Bacteria</taxon>
        <taxon>Pseudomonadati</taxon>
        <taxon>Bacteroidota</taxon>
        <taxon>Cytophagia</taxon>
        <taxon>Cytophagales</taxon>
        <taxon>Cyclobacteriaceae</taxon>
        <taxon>Algoriphagus</taxon>
    </lineage>
</organism>
<dbReference type="EMBL" id="FOKK01000011">
    <property type="protein sequence ID" value="SFB46144.1"/>
    <property type="molecule type" value="Genomic_DNA"/>
</dbReference>
<dbReference type="GO" id="GO:0006631">
    <property type="term" value="P:fatty acid metabolic process"/>
    <property type="evidence" value="ECO:0007669"/>
    <property type="project" value="TreeGrafter"/>
</dbReference>
<dbReference type="SUPFAM" id="SSF56801">
    <property type="entry name" value="Acetyl-CoA synthetase-like"/>
    <property type="match status" value="1"/>
</dbReference>
<evidence type="ECO:0000313" key="3">
    <source>
        <dbReference type="EMBL" id="SFB46144.1"/>
    </source>
</evidence>
<dbReference type="STRING" id="237018.SAMN04489723_11189"/>
<proteinExistence type="inferred from homology"/>
<dbReference type="Gene3D" id="3.30.300.30">
    <property type="match status" value="1"/>
</dbReference>
<dbReference type="PANTHER" id="PTHR43201">
    <property type="entry name" value="ACYL-COA SYNTHETASE"/>
    <property type="match status" value="1"/>
</dbReference>